<dbReference type="InterPro" id="IPR008271">
    <property type="entry name" value="Ser/Thr_kinase_AS"/>
</dbReference>
<proteinExistence type="inferred from homology"/>
<comment type="catalytic activity">
    <reaction evidence="10">
        <text>L-seryl-[protein] + ATP = O-phospho-L-seryl-[protein] + ADP + H(+)</text>
        <dbReference type="Rhea" id="RHEA:17989"/>
        <dbReference type="Rhea" id="RHEA-COMP:9863"/>
        <dbReference type="Rhea" id="RHEA-COMP:11604"/>
        <dbReference type="ChEBI" id="CHEBI:15378"/>
        <dbReference type="ChEBI" id="CHEBI:29999"/>
        <dbReference type="ChEBI" id="CHEBI:30616"/>
        <dbReference type="ChEBI" id="CHEBI:83421"/>
        <dbReference type="ChEBI" id="CHEBI:456216"/>
        <dbReference type="EC" id="2.7.11.1"/>
    </reaction>
    <physiologicalReaction direction="left-to-right" evidence="10">
        <dbReference type="Rhea" id="RHEA:17990"/>
    </physiologicalReaction>
</comment>
<dbReference type="GO" id="GO:0017148">
    <property type="term" value="P:negative regulation of translation"/>
    <property type="evidence" value="ECO:0007669"/>
    <property type="project" value="UniProtKB-KW"/>
</dbReference>
<dbReference type="InterPro" id="IPR017441">
    <property type="entry name" value="Protein_kinase_ATP_BS"/>
</dbReference>
<evidence type="ECO:0000256" key="7">
    <source>
        <dbReference type="ARBA" id="ARBA00023193"/>
    </source>
</evidence>
<dbReference type="GO" id="GO:0006950">
    <property type="term" value="P:response to stress"/>
    <property type="evidence" value="ECO:0007669"/>
    <property type="project" value="UniProtKB-ARBA"/>
</dbReference>
<dbReference type="PANTHER" id="PTHR11042:SF160">
    <property type="entry name" value="EUKARYOTIC TRANSLATION INITIATION FACTOR 2-ALPHA KINASE 1"/>
    <property type="match status" value="1"/>
</dbReference>
<name>A0A2Z2ME28_THEPR</name>
<dbReference type="InterPro" id="IPR050339">
    <property type="entry name" value="CC_SR_Kinase"/>
</dbReference>
<dbReference type="SUPFAM" id="SSF56112">
    <property type="entry name" value="Protein kinase-like (PK-like)"/>
    <property type="match status" value="1"/>
</dbReference>
<dbReference type="InterPro" id="IPR000719">
    <property type="entry name" value="Prot_kinase_dom"/>
</dbReference>
<gene>
    <name evidence="13" type="ORF">A3L09_09630</name>
</gene>
<evidence type="ECO:0000256" key="10">
    <source>
        <dbReference type="ARBA" id="ARBA00048977"/>
    </source>
</evidence>
<dbReference type="GO" id="GO:0005524">
    <property type="term" value="F:ATP binding"/>
    <property type="evidence" value="ECO:0007669"/>
    <property type="project" value="UniProtKB-KW"/>
</dbReference>
<comment type="catalytic activity">
    <reaction evidence="9">
        <text>L-threonyl-[protein] + ATP = O-phospho-L-threonyl-[protein] + ADP + H(+)</text>
        <dbReference type="Rhea" id="RHEA:46608"/>
        <dbReference type="Rhea" id="RHEA-COMP:11060"/>
        <dbReference type="Rhea" id="RHEA-COMP:11605"/>
        <dbReference type="ChEBI" id="CHEBI:15378"/>
        <dbReference type="ChEBI" id="CHEBI:30013"/>
        <dbReference type="ChEBI" id="CHEBI:30616"/>
        <dbReference type="ChEBI" id="CHEBI:61977"/>
        <dbReference type="ChEBI" id="CHEBI:456216"/>
        <dbReference type="EC" id="2.7.11.1"/>
    </reaction>
    <physiologicalReaction direction="left-to-right" evidence="9">
        <dbReference type="Rhea" id="RHEA:46609"/>
    </physiologicalReaction>
</comment>
<keyword evidence="3" id="KW-0808">Transferase</keyword>
<dbReference type="Gene3D" id="1.10.510.10">
    <property type="entry name" value="Transferase(Phosphotransferase) domain 1"/>
    <property type="match status" value="1"/>
</dbReference>
<dbReference type="GO" id="GO:0005737">
    <property type="term" value="C:cytoplasm"/>
    <property type="evidence" value="ECO:0007669"/>
    <property type="project" value="TreeGrafter"/>
</dbReference>
<dbReference type="SMART" id="SM00220">
    <property type="entry name" value="S_TKc"/>
    <property type="match status" value="1"/>
</dbReference>
<evidence type="ECO:0000256" key="1">
    <source>
        <dbReference type="ARBA" id="ARBA00012513"/>
    </source>
</evidence>
<dbReference type="Pfam" id="PF00069">
    <property type="entry name" value="Pkinase"/>
    <property type="match status" value="1"/>
</dbReference>
<dbReference type="Proteomes" id="UP000250179">
    <property type="component" value="Chromosome"/>
</dbReference>
<sequence>MNPHLAGFPSELLSRYEPLEFLGKGGFAKVFKVKRKSDGKIVAVKIPRIDEKTSKTFLREVSTWLQLDHPNIVKLYDADILPVPHLEMEYVEGFKLNGKTIRDLENYPKPADESTALRLVREIAEGLKHAHSKGIYHRDLKPQNVLLKSDLTPKITDWGLAKIGTMSSSRSVMGYTPLYAAPEHLMPSRYGHTDSRTDIFQLGIMFYELLTGRLPFEGYTYEEVFGKITDENYRPKKPSEINPELVKYNGIFEKLLAKKKEDRYQSVDEFLRDLEKLEEAEKRKEELETEVQELKKTLSQSISAMKKSTTAEEIRRNRLMVVDTLGKLALAYAQLNNKAELLNTLNDLKFYTSQNIEDLGRAIETVETLIKENLSIGEDFIERLRVLIHNIKRENGA</sequence>
<dbReference type="EC" id="2.7.11.1" evidence="1"/>
<organism evidence="13 14">
    <name type="scientific">Thermococcus profundus</name>
    <dbReference type="NCBI Taxonomy" id="49899"/>
    <lineage>
        <taxon>Archaea</taxon>
        <taxon>Methanobacteriati</taxon>
        <taxon>Methanobacteriota</taxon>
        <taxon>Thermococci</taxon>
        <taxon>Thermococcales</taxon>
        <taxon>Thermococcaceae</taxon>
        <taxon>Thermococcus</taxon>
    </lineage>
</organism>
<evidence type="ECO:0000256" key="8">
    <source>
        <dbReference type="ARBA" id="ARBA00037982"/>
    </source>
</evidence>
<evidence type="ECO:0000313" key="13">
    <source>
        <dbReference type="EMBL" id="ASJ03789.1"/>
    </source>
</evidence>
<keyword evidence="11" id="KW-0175">Coiled coil</keyword>
<reference evidence="13 14" key="1">
    <citation type="submission" date="2016-03" db="EMBL/GenBank/DDBJ databases">
        <title>Complete genome sequence of Thermococcus profundus strain DT5432.</title>
        <authorList>
            <person name="Oger P.M."/>
        </authorList>
    </citation>
    <scope>NUCLEOTIDE SEQUENCE [LARGE SCALE GENOMIC DNA]</scope>
    <source>
        <strain evidence="13 14">DT 5432</strain>
    </source>
</reference>
<dbReference type="Gene3D" id="3.30.200.20">
    <property type="entry name" value="Phosphorylase Kinase, domain 1"/>
    <property type="match status" value="1"/>
</dbReference>
<keyword evidence="7" id="KW-0652">Protein synthesis inhibitor</keyword>
<dbReference type="EMBL" id="CP014862">
    <property type="protein sequence ID" value="ASJ03789.1"/>
    <property type="molecule type" value="Genomic_DNA"/>
</dbReference>
<keyword evidence="14" id="KW-1185">Reference proteome</keyword>
<evidence type="ECO:0000313" key="14">
    <source>
        <dbReference type="Proteomes" id="UP000250179"/>
    </source>
</evidence>
<dbReference type="GO" id="GO:0004674">
    <property type="term" value="F:protein serine/threonine kinase activity"/>
    <property type="evidence" value="ECO:0007669"/>
    <property type="project" value="UniProtKB-KW"/>
</dbReference>
<dbReference type="KEGG" id="tprf:A3L09_09630"/>
<accession>A0A2Z2ME28</accession>
<feature type="domain" description="Protein kinase" evidence="12">
    <location>
        <begin position="16"/>
        <end position="277"/>
    </location>
</feature>
<dbReference type="PROSITE" id="PS00108">
    <property type="entry name" value="PROTEIN_KINASE_ST"/>
    <property type="match status" value="1"/>
</dbReference>
<keyword evidence="4" id="KW-0547">Nucleotide-binding</keyword>
<dbReference type="PROSITE" id="PS50011">
    <property type="entry name" value="PROTEIN_KINASE_DOM"/>
    <property type="match status" value="1"/>
</dbReference>
<evidence type="ECO:0000256" key="3">
    <source>
        <dbReference type="ARBA" id="ARBA00022679"/>
    </source>
</evidence>
<dbReference type="InterPro" id="IPR011009">
    <property type="entry name" value="Kinase-like_dom_sf"/>
</dbReference>
<evidence type="ECO:0000256" key="6">
    <source>
        <dbReference type="ARBA" id="ARBA00022840"/>
    </source>
</evidence>
<dbReference type="PANTHER" id="PTHR11042">
    <property type="entry name" value="EUKARYOTIC TRANSLATION INITIATION FACTOR 2-ALPHA KINASE EIF2-ALPHA KINASE -RELATED"/>
    <property type="match status" value="1"/>
</dbReference>
<evidence type="ECO:0000259" key="12">
    <source>
        <dbReference type="PROSITE" id="PS50011"/>
    </source>
</evidence>
<dbReference type="GO" id="GO:0006796">
    <property type="term" value="P:phosphate-containing compound metabolic process"/>
    <property type="evidence" value="ECO:0007669"/>
    <property type="project" value="UniProtKB-ARBA"/>
</dbReference>
<feature type="coiled-coil region" evidence="11">
    <location>
        <begin position="267"/>
        <end position="304"/>
    </location>
</feature>
<evidence type="ECO:0000256" key="5">
    <source>
        <dbReference type="ARBA" id="ARBA00022777"/>
    </source>
</evidence>
<keyword evidence="6" id="KW-0067">ATP-binding</keyword>
<protein>
    <recommendedName>
        <fullName evidence="1">non-specific serine/threonine protein kinase</fullName>
        <ecNumber evidence="1">2.7.11.1</ecNumber>
    </recommendedName>
</protein>
<dbReference type="CDD" id="cd14014">
    <property type="entry name" value="STKc_PknB_like"/>
    <property type="match status" value="1"/>
</dbReference>
<keyword evidence="2 13" id="KW-0723">Serine/threonine-protein kinase</keyword>
<evidence type="ECO:0000256" key="9">
    <source>
        <dbReference type="ARBA" id="ARBA00048659"/>
    </source>
</evidence>
<keyword evidence="5 13" id="KW-0418">Kinase</keyword>
<evidence type="ECO:0000256" key="11">
    <source>
        <dbReference type="SAM" id="Coils"/>
    </source>
</evidence>
<comment type="similarity">
    <text evidence="8">Belongs to the protein kinase superfamily. Ser/Thr protein kinase family. GCN2 subfamily.</text>
</comment>
<evidence type="ECO:0000256" key="4">
    <source>
        <dbReference type="ARBA" id="ARBA00022741"/>
    </source>
</evidence>
<evidence type="ECO:0000256" key="2">
    <source>
        <dbReference type="ARBA" id="ARBA00022527"/>
    </source>
</evidence>
<dbReference type="AlphaFoldDB" id="A0A2Z2ME28"/>
<dbReference type="PROSITE" id="PS00107">
    <property type="entry name" value="PROTEIN_KINASE_ATP"/>
    <property type="match status" value="1"/>
</dbReference>